<dbReference type="Proteomes" id="UP000264753">
    <property type="component" value="Unassembled WGS sequence"/>
</dbReference>
<comment type="caution">
    <text evidence="2">The sequence shown here is derived from an EMBL/GenBank/DDBJ whole genome shotgun (WGS) entry which is preliminary data.</text>
</comment>
<feature type="region of interest" description="Disordered" evidence="1">
    <location>
        <begin position="152"/>
        <end position="175"/>
    </location>
</feature>
<dbReference type="EMBL" id="DOOG01000178">
    <property type="protein sequence ID" value="HBV00626.1"/>
    <property type="molecule type" value="Genomic_DNA"/>
</dbReference>
<name>A0A358HZK9_9PROT</name>
<accession>A0A358HZK9</accession>
<evidence type="ECO:0000313" key="5">
    <source>
        <dbReference type="Proteomes" id="UP000264753"/>
    </source>
</evidence>
<evidence type="ECO:0000256" key="1">
    <source>
        <dbReference type="SAM" id="MobiDB-lite"/>
    </source>
</evidence>
<gene>
    <name evidence="2" type="ORF">DEF21_22380</name>
    <name evidence="3" type="ORF">DHR80_05450</name>
</gene>
<dbReference type="Proteomes" id="UP000264179">
    <property type="component" value="Unassembled WGS sequence"/>
</dbReference>
<protein>
    <submittedName>
        <fullName evidence="2">Uncharacterized protein</fullName>
    </submittedName>
</protein>
<evidence type="ECO:0000313" key="2">
    <source>
        <dbReference type="EMBL" id="HBV00626.1"/>
    </source>
</evidence>
<dbReference type="AlphaFoldDB" id="A0A358HZK9"/>
<dbReference type="EMBL" id="DPOP01000053">
    <property type="protein sequence ID" value="HCW66654.1"/>
    <property type="molecule type" value="Genomic_DNA"/>
</dbReference>
<proteinExistence type="predicted"/>
<evidence type="ECO:0000313" key="3">
    <source>
        <dbReference type="EMBL" id="HCW66654.1"/>
    </source>
</evidence>
<sequence>MGLYDTLMNVTNTAYSAKNAVEQARTIASNSQPLPEKNKEENAELAYIREHGFTTYVKEIEDRKIEEMRAKMLQSMGLDEEALAEMDGTQRQAIEKAISDAIEQKLNGNTVANAEMNTPESESERRDKMQAQIAFNPRMFDVFTELQSQLPAGSSQSILGDDNKNAKNTKDDQLI</sequence>
<dbReference type="RefSeq" id="WP_277276883.1">
    <property type="nucleotide sequence ID" value="NZ_DOOG01000178.1"/>
</dbReference>
<organism evidence="2 5">
    <name type="scientific">Thalassospira lucentensis</name>
    <dbReference type="NCBI Taxonomy" id="168935"/>
    <lineage>
        <taxon>Bacteria</taxon>
        <taxon>Pseudomonadati</taxon>
        <taxon>Pseudomonadota</taxon>
        <taxon>Alphaproteobacteria</taxon>
        <taxon>Rhodospirillales</taxon>
        <taxon>Thalassospiraceae</taxon>
        <taxon>Thalassospira</taxon>
    </lineage>
</organism>
<feature type="compositionally biased region" description="Basic and acidic residues" evidence="1">
    <location>
        <begin position="161"/>
        <end position="175"/>
    </location>
</feature>
<reference evidence="4 5" key="1">
    <citation type="journal article" date="2018" name="Nat. Biotechnol.">
        <title>A standardized bacterial taxonomy based on genome phylogeny substantially revises the tree of life.</title>
        <authorList>
            <person name="Parks D.H."/>
            <person name="Chuvochina M."/>
            <person name="Waite D.W."/>
            <person name="Rinke C."/>
            <person name="Skarshewski A."/>
            <person name="Chaumeil P.A."/>
            <person name="Hugenholtz P."/>
        </authorList>
    </citation>
    <scope>NUCLEOTIDE SEQUENCE [LARGE SCALE GENOMIC DNA]</scope>
    <source>
        <strain evidence="2">UBA8707</strain>
        <strain evidence="3">UBA9881</strain>
    </source>
</reference>
<evidence type="ECO:0000313" key="4">
    <source>
        <dbReference type="Proteomes" id="UP000264179"/>
    </source>
</evidence>